<dbReference type="InterPro" id="IPR051169">
    <property type="entry name" value="NADH-Q_oxidoreductase"/>
</dbReference>
<feature type="domain" description="FAD/NAD(P)-binding" evidence="6">
    <location>
        <begin position="62"/>
        <end position="361"/>
    </location>
</feature>
<comment type="cofactor">
    <cofactor evidence="1">
        <name>FAD</name>
        <dbReference type="ChEBI" id="CHEBI:57692"/>
    </cofactor>
</comment>
<dbReference type="Gene3D" id="3.50.50.100">
    <property type="match status" value="1"/>
</dbReference>
<sequence>MVRRLLSTWIAISLTQCNHVYCFKSIIPFNRSLHFKRCCTFTSIRKTTTMTATSSPSTTPRRLVLVGGGHAHVQVLKSLHKFIRPSNLSVTLIDAQSDASYSGMVPGCVSKLYTPDETLIRLKPLTTWAGIEFVQGTVVDVNLDSKVLNVKKEGGEEEVEFDVVCFDIGSTSRGLVDTIGALEYTIPTRPISNLITRIEEAEILLRQSGEKDANVVVVGGGAAGIELALAMRARWNDLGDVSVTLLDSGTELVPSENKRCRQALLSVLDDHDITIQHSSMVSHITSSHIHLQNEKVLPYTHCIWAAGASSHDLADVTMRKRGLAVDDRGWIAVNESLQSISHPFVFAAGDCATMVGLPKGKRSPPKAGVYAVRSGPILIENLTKMIGSLDDNSEANNKLTQYEPQGDFLKLIMCGDGTALGFRFGLPLRGKWVWHLKDKIDTMFMELFAKENLPDIKEGEAYDTSQYDAIVNRPKPLEVEEAGRLLMRTDDEVEYEQAWNVLRDMMADDDYQKHVLKLIEMSQGE</sequence>
<dbReference type="GO" id="GO:0019646">
    <property type="term" value="P:aerobic electron transport chain"/>
    <property type="evidence" value="ECO:0007669"/>
    <property type="project" value="TreeGrafter"/>
</dbReference>
<keyword evidence="2" id="KW-0285">Flavoprotein</keyword>
<reference evidence="7" key="1">
    <citation type="submission" date="2021-01" db="EMBL/GenBank/DDBJ databases">
        <authorList>
            <person name="Corre E."/>
            <person name="Pelletier E."/>
            <person name="Niang G."/>
            <person name="Scheremetjew M."/>
            <person name="Finn R."/>
            <person name="Kale V."/>
            <person name="Holt S."/>
            <person name="Cochrane G."/>
            <person name="Meng A."/>
            <person name="Brown T."/>
            <person name="Cohen L."/>
        </authorList>
    </citation>
    <scope>NUCLEOTIDE SEQUENCE</scope>
    <source>
        <strain evidence="7">Pop2</strain>
    </source>
</reference>
<dbReference type="InterPro" id="IPR023753">
    <property type="entry name" value="FAD/NAD-binding_dom"/>
</dbReference>
<dbReference type="PANTHER" id="PTHR42913:SF9">
    <property type="entry name" value="SLR1591 PROTEIN"/>
    <property type="match status" value="1"/>
</dbReference>
<dbReference type="AlphaFoldDB" id="A0A6U3NHU0"/>
<gene>
    <name evidence="7" type="ORF">DBRI1063_LOCUS84</name>
</gene>
<dbReference type="GO" id="GO:0003955">
    <property type="term" value="F:NAD(P)H dehydrogenase (quinone) activity"/>
    <property type="evidence" value="ECO:0007669"/>
    <property type="project" value="TreeGrafter"/>
</dbReference>
<feature type="chain" id="PRO_5030160033" description="FAD/NAD(P)-binding domain-containing protein" evidence="5">
    <location>
        <begin position="23"/>
        <end position="525"/>
    </location>
</feature>
<evidence type="ECO:0000256" key="3">
    <source>
        <dbReference type="ARBA" id="ARBA00022827"/>
    </source>
</evidence>
<dbReference type="SUPFAM" id="SSF51905">
    <property type="entry name" value="FAD/NAD(P)-binding domain"/>
    <property type="match status" value="2"/>
</dbReference>
<evidence type="ECO:0000256" key="1">
    <source>
        <dbReference type="ARBA" id="ARBA00001974"/>
    </source>
</evidence>
<keyword evidence="5" id="KW-0732">Signal</keyword>
<dbReference type="PANTHER" id="PTHR42913">
    <property type="entry name" value="APOPTOSIS-INDUCING FACTOR 1"/>
    <property type="match status" value="1"/>
</dbReference>
<keyword evidence="3" id="KW-0274">FAD</keyword>
<feature type="signal peptide" evidence="5">
    <location>
        <begin position="1"/>
        <end position="22"/>
    </location>
</feature>
<dbReference type="EMBL" id="HBGN01000165">
    <property type="protein sequence ID" value="CAD9313678.1"/>
    <property type="molecule type" value="Transcribed_RNA"/>
</dbReference>
<evidence type="ECO:0000259" key="6">
    <source>
        <dbReference type="Pfam" id="PF07992"/>
    </source>
</evidence>
<evidence type="ECO:0000256" key="4">
    <source>
        <dbReference type="ARBA" id="ARBA00023002"/>
    </source>
</evidence>
<dbReference type="Pfam" id="PF07992">
    <property type="entry name" value="Pyr_redox_2"/>
    <property type="match status" value="1"/>
</dbReference>
<protein>
    <recommendedName>
        <fullName evidence="6">FAD/NAD(P)-binding domain-containing protein</fullName>
    </recommendedName>
</protein>
<organism evidence="7">
    <name type="scientific">Ditylum brightwellii</name>
    <dbReference type="NCBI Taxonomy" id="49249"/>
    <lineage>
        <taxon>Eukaryota</taxon>
        <taxon>Sar</taxon>
        <taxon>Stramenopiles</taxon>
        <taxon>Ochrophyta</taxon>
        <taxon>Bacillariophyta</taxon>
        <taxon>Mediophyceae</taxon>
        <taxon>Lithodesmiophycidae</taxon>
        <taxon>Lithodesmiales</taxon>
        <taxon>Lithodesmiaceae</taxon>
        <taxon>Ditylum</taxon>
    </lineage>
</organism>
<evidence type="ECO:0000256" key="2">
    <source>
        <dbReference type="ARBA" id="ARBA00022630"/>
    </source>
</evidence>
<dbReference type="PRINTS" id="PR00368">
    <property type="entry name" value="FADPNR"/>
</dbReference>
<evidence type="ECO:0000256" key="5">
    <source>
        <dbReference type="SAM" id="SignalP"/>
    </source>
</evidence>
<keyword evidence="4" id="KW-0560">Oxidoreductase</keyword>
<evidence type="ECO:0000313" key="7">
    <source>
        <dbReference type="EMBL" id="CAD9313678.1"/>
    </source>
</evidence>
<dbReference type="NCBIfam" id="TIGR03169">
    <property type="entry name" value="Nterm_to_SelD"/>
    <property type="match status" value="1"/>
</dbReference>
<proteinExistence type="predicted"/>
<accession>A0A6U3NHU0</accession>
<dbReference type="InterPro" id="IPR036188">
    <property type="entry name" value="FAD/NAD-bd_sf"/>
</dbReference>
<dbReference type="InterPro" id="IPR017584">
    <property type="entry name" value="Pyridine_nucleo_diS_OxRdtase_N"/>
</dbReference>
<name>A0A6U3NHU0_9STRA</name>